<organism evidence="2 3">
    <name type="scientific">Candidatus Taylorbacteria bacterium RIFCSPLOWO2_01_FULL_44_26</name>
    <dbReference type="NCBI Taxonomy" id="1802318"/>
    <lineage>
        <taxon>Bacteria</taxon>
        <taxon>Candidatus Tayloriibacteriota</taxon>
    </lineage>
</organism>
<feature type="coiled-coil region" evidence="1">
    <location>
        <begin position="499"/>
        <end position="526"/>
    </location>
</feature>
<evidence type="ECO:0000313" key="2">
    <source>
        <dbReference type="EMBL" id="OHA31169.1"/>
    </source>
</evidence>
<proteinExistence type="predicted"/>
<dbReference type="Proteomes" id="UP000176365">
    <property type="component" value="Unassembled WGS sequence"/>
</dbReference>
<sequence>MRNKVFSITNKLILGILVFVLMAQLMPINRVYAVLGVGDLVIVSLDTSPTSINRTINSIRDDLKNYVLDHLATVLAKQILHQMTTSVINWINSGFQGSPAFITNPEGFFLDAADQVTGAFLSQGGPLAQLCSPFGVDIRIALALQQSSRISKRYTCTLGRIINNFENLPGSISVNGRSVDGFMGGDFRQGGWPAFISMTTEPQNNIYGAYLQAQGDLQAQILGNKAKIDLDLNRGKGFLSWQNCKELGTIDPYDDAELAEAELLTQGDAGVTTKANSDGTITYRSCSTDTPGSVISGVLEKQLNVPATELELADDINAVINALMSQLVTQMLGGGLRSLSGGSGGGPSYTQQIYRDATSQNNLRNQDTQARLKSSLSGLIGSLQSYKETYDRAVGILTDSRNRLGTARACLAALDTLSISPVQSNYLRAQMSNIDSAIRTRLDPILAQLTIKQAEANRKLEQLDEAELSTPNTSADIRAQAENYSAIIENAVSVSATGNSNAQQDLQNADAEAQRFNYEANRYQQDCSTFPYSVTSSNPAPYYY</sequence>
<evidence type="ECO:0000256" key="1">
    <source>
        <dbReference type="SAM" id="Coils"/>
    </source>
</evidence>
<gene>
    <name evidence="2" type="ORF">A3B11_00525</name>
</gene>
<protein>
    <submittedName>
        <fullName evidence="2">Uncharacterized protein</fullName>
    </submittedName>
</protein>
<dbReference type="EMBL" id="MHRW01000007">
    <property type="protein sequence ID" value="OHA31169.1"/>
    <property type="molecule type" value="Genomic_DNA"/>
</dbReference>
<evidence type="ECO:0000313" key="3">
    <source>
        <dbReference type="Proteomes" id="UP000176365"/>
    </source>
</evidence>
<name>A0A1G2N734_9BACT</name>
<accession>A0A1G2N734</accession>
<dbReference type="AlphaFoldDB" id="A0A1G2N734"/>
<keyword evidence="1" id="KW-0175">Coiled coil</keyword>
<comment type="caution">
    <text evidence="2">The sequence shown here is derived from an EMBL/GenBank/DDBJ whole genome shotgun (WGS) entry which is preliminary data.</text>
</comment>
<reference evidence="2 3" key="1">
    <citation type="journal article" date="2016" name="Nat. Commun.">
        <title>Thousands of microbial genomes shed light on interconnected biogeochemical processes in an aquifer system.</title>
        <authorList>
            <person name="Anantharaman K."/>
            <person name="Brown C.T."/>
            <person name="Hug L.A."/>
            <person name="Sharon I."/>
            <person name="Castelle C.J."/>
            <person name="Probst A.J."/>
            <person name="Thomas B.C."/>
            <person name="Singh A."/>
            <person name="Wilkins M.J."/>
            <person name="Karaoz U."/>
            <person name="Brodie E.L."/>
            <person name="Williams K.H."/>
            <person name="Hubbard S.S."/>
            <person name="Banfield J.F."/>
        </authorList>
    </citation>
    <scope>NUCLEOTIDE SEQUENCE [LARGE SCALE GENOMIC DNA]</scope>
</reference>